<name>A0ABQ9I713_9NEOP</name>
<evidence type="ECO:0008006" key="3">
    <source>
        <dbReference type="Google" id="ProtNLM"/>
    </source>
</evidence>
<accession>A0ABQ9I713</accession>
<organism evidence="1 2">
    <name type="scientific">Dryococelus australis</name>
    <dbReference type="NCBI Taxonomy" id="614101"/>
    <lineage>
        <taxon>Eukaryota</taxon>
        <taxon>Metazoa</taxon>
        <taxon>Ecdysozoa</taxon>
        <taxon>Arthropoda</taxon>
        <taxon>Hexapoda</taxon>
        <taxon>Insecta</taxon>
        <taxon>Pterygota</taxon>
        <taxon>Neoptera</taxon>
        <taxon>Polyneoptera</taxon>
        <taxon>Phasmatodea</taxon>
        <taxon>Verophasmatodea</taxon>
        <taxon>Anareolatae</taxon>
        <taxon>Phasmatidae</taxon>
        <taxon>Eurycanthinae</taxon>
        <taxon>Dryococelus</taxon>
    </lineage>
</organism>
<protein>
    <recommendedName>
        <fullName evidence="3">Zinc finger MYM-type protein 1-like</fullName>
    </recommendedName>
</protein>
<proteinExistence type="predicted"/>
<gene>
    <name evidence="1" type="ORF">PR048_005020</name>
</gene>
<dbReference type="EMBL" id="JARBHB010000002">
    <property type="protein sequence ID" value="KAJ8892440.1"/>
    <property type="molecule type" value="Genomic_DNA"/>
</dbReference>
<reference evidence="1 2" key="1">
    <citation type="submission" date="2023-02" db="EMBL/GenBank/DDBJ databases">
        <title>LHISI_Scaffold_Assembly.</title>
        <authorList>
            <person name="Stuart O.P."/>
            <person name="Cleave R."/>
            <person name="Magrath M.J.L."/>
            <person name="Mikheyev A.S."/>
        </authorList>
    </citation>
    <scope>NUCLEOTIDE SEQUENCE [LARGE SCALE GENOMIC DNA]</scope>
    <source>
        <strain evidence="1">Daus_M_001</strain>
        <tissue evidence="1">Leg muscle</tissue>
    </source>
</reference>
<sequence length="140" mass="16124">MLIIQNGCVTREYCLKFVLLYDLRGKHKLAIMELPIISHSCVFRCASHSLNLALIQAIKFVLISLNLRSTFLYNVKNTMRNEATTKFNVFFFLQQLNGHKTILKSQFRGKLENMFSGRTTLQTVLNNFGGSEFPSLSWIK</sequence>
<evidence type="ECO:0000313" key="2">
    <source>
        <dbReference type="Proteomes" id="UP001159363"/>
    </source>
</evidence>
<evidence type="ECO:0000313" key="1">
    <source>
        <dbReference type="EMBL" id="KAJ8892440.1"/>
    </source>
</evidence>
<dbReference type="Proteomes" id="UP001159363">
    <property type="component" value="Chromosome 2"/>
</dbReference>
<comment type="caution">
    <text evidence="1">The sequence shown here is derived from an EMBL/GenBank/DDBJ whole genome shotgun (WGS) entry which is preliminary data.</text>
</comment>
<keyword evidence="2" id="KW-1185">Reference proteome</keyword>